<gene>
    <name evidence="9" type="ORF">H5V44_06895</name>
</gene>
<keyword evidence="6 7" id="KW-0472">Membrane</keyword>
<dbReference type="CDD" id="cd06261">
    <property type="entry name" value="TM_PBP2"/>
    <property type="match status" value="1"/>
</dbReference>
<evidence type="ECO:0000256" key="5">
    <source>
        <dbReference type="ARBA" id="ARBA00022989"/>
    </source>
</evidence>
<feature type="transmembrane region" description="Helical" evidence="7">
    <location>
        <begin position="273"/>
        <end position="296"/>
    </location>
</feature>
<dbReference type="PANTHER" id="PTHR43386">
    <property type="entry name" value="OLIGOPEPTIDE TRANSPORT SYSTEM PERMEASE PROTEIN APPC"/>
    <property type="match status" value="1"/>
</dbReference>
<dbReference type="InterPro" id="IPR025966">
    <property type="entry name" value="OppC_N"/>
</dbReference>
<reference evidence="9 10" key="1">
    <citation type="submission" date="2020-08" db="EMBL/GenBank/DDBJ databases">
        <authorList>
            <person name="Seo M.-J."/>
        </authorList>
    </citation>
    <scope>NUCLEOTIDE SEQUENCE [LARGE SCALE GENOMIC DNA]</scope>
    <source>
        <strain evidence="9 10">MBLA0160</strain>
    </source>
</reference>
<keyword evidence="4 7" id="KW-0812">Transmembrane</keyword>
<dbReference type="Pfam" id="PF00528">
    <property type="entry name" value="BPD_transp_1"/>
    <property type="match status" value="1"/>
</dbReference>
<feature type="transmembrane region" description="Helical" evidence="7">
    <location>
        <begin position="224"/>
        <end position="253"/>
    </location>
</feature>
<keyword evidence="2 7" id="KW-0813">Transport</keyword>
<accession>A0A7J9SGC6</accession>
<evidence type="ECO:0000256" key="1">
    <source>
        <dbReference type="ARBA" id="ARBA00004651"/>
    </source>
</evidence>
<protein>
    <submittedName>
        <fullName evidence="9">ABC transporter permease</fullName>
    </submittedName>
</protein>
<dbReference type="AlphaFoldDB" id="A0A7J9SGC6"/>
<evidence type="ECO:0000259" key="8">
    <source>
        <dbReference type="PROSITE" id="PS50928"/>
    </source>
</evidence>
<dbReference type="Gene3D" id="1.10.3720.10">
    <property type="entry name" value="MetI-like"/>
    <property type="match status" value="1"/>
</dbReference>
<feature type="domain" description="ABC transmembrane type-1" evidence="8">
    <location>
        <begin position="107"/>
        <end position="296"/>
    </location>
</feature>
<feature type="transmembrane region" description="Helical" evidence="7">
    <location>
        <begin position="46"/>
        <end position="68"/>
    </location>
</feature>
<evidence type="ECO:0000256" key="2">
    <source>
        <dbReference type="ARBA" id="ARBA00022448"/>
    </source>
</evidence>
<evidence type="ECO:0000256" key="7">
    <source>
        <dbReference type="RuleBase" id="RU363032"/>
    </source>
</evidence>
<dbReference type="EMBL" id="JACKXD010000002">
    <property type="protein sequence ID" value="MBB6646015.1"/>
    <property type="molecule type" value="Genomic_DNA"/>
</dbReference>
<dbReference type="GO" id="GO:0055085">
    <property type="term" value="P:transmembrane transport"/>
    <property type="evidence" value="ECO:0007669"/>
    <property type="project" value="InterPro"/>
</dbReference>
<dbReference type="InterPro" id="IPR000515">
    <property type="entry name" value="MetI-like"/>
</dbReference>
<organism evidence="9 10">
    <name type="scientific">Halobellus ruber</name>
    <dbReference type="NCBI Taxonomy" id="2761102"/>
    <lineage>
        <taxon>Archaea</taxon>
        <taxon>Methanobacteriati</taxon>
        <taxon>Methanobacteriota</taxon>
        <taxon>Stenosarchaea group</taxon>
        <taxon>Halobacteria</taxon>
        <taxon>Halobacteriales</taxon>
        <taxon>Haloferacaceae</taxon>
        <taxon>Halobellus</taxon>
    </lineage>
</organism>
<dbReference type="InterPro" id="IPR050366">
    <property type="entry name" value="BP-dependent_transpt_permease"/>
</dbReference>
<dbReference type="PROSITE" id="PS50928">
    <property type="entry name" value="ABC_TM1"/>
    <property type="match status" value="1"/>
</dbReference>
<evidence type="ECO:0000313" key="10">
    <source>
        <dbReference type="Proteomes" id="UP000546257"/>
    </source>
</evidence>
<dbReference type="Pfam" id="PF12911">
    <property type="entry name" value="OppC_N"/>
    <property type="match status" value="1"/>
</dbReference>
<feature type="transmembrane region" description="Helical" evidence="7">
    <location>
        <begin position="172"/>
        <end position="189"/>
    </location>
</feature>
<sequence length="311" mass="33242">MSEQTTSIDWEGLAEEWEEEVDRIGSAGSRVERVTYFLRDLAQHRLSIIGAGILAFVAVVALFAPQLAPYSPTEVNPTAIRAAPSAAHPFGTDSLGRDILSRVIFGSRIALQIAVTSMGLAFVVGSVLGALAGYYGGKVDSVVQTAIDTTWAFPAIIMGLALASILEPDLTTVLAAIALVFWGIFARLVRGEVLSLRELEFIKASEAIGLSDARIIFRHLIPNAIVPAFVVVTLQMGNAIAVAASLSFLGLGVQPPTASWGIMLSAGRQYITTAWWISVFPGLAIVLVIMSFNFLGEGLRDTIDPKLENSR</sequence>
<evidence type="ECO:0000256" key="6">
    <source>
        <dbReference type="ARBA" id="ARBA00023136"/>
    </source>
</evidence>
<evidence type="ECO:0000313" key="9">
    <source>
        <dbReference type="EMBL" id="MBB6646015.1"/>
    </source>
</evidence>
<evidence type="ECO:0000256" key="3">
    <source>
        <dbReference type="ARBA" id="ARBA00022475"/>
    </source>
</evidence>
<proteinExistence type="inferred from homology"/>
<name>A0A7J9SGC6_9EURY</name>
<dbReference type="RefSeq" id="WP_185192371.1">
    <property type="nucleotide sequence ID" value="NZ_JACKXD010000002.1"/>
</dbReference>
<feature type="transmembrane region" description="Helical" evidence="7">
    <location>
        <begin position="146"/>
        <end position="166"/>
    </location>
</feature>
<dbReference type="SUPFAM" id="SSF161098">
    <property type="entry name" value="MetI-like"/>
    <property type="match status" value="1"/>
</dbReference>
<comment type="subcellular location">
    <subcellularLocation>
        <location evidence="1 7">Cell membrane</location>
        <topology evidence="1 7">Multi-pass membrane protein</topology>
    </subcellularLocation>
</comment>
<dbReference type="GO" id="GO:0005886">
    <property type="term" value="C:plasma membrane"/>
    <property type="evidence" value="ECO:0007669"/>
    <property type="project" value="UniProtKB-SubCell"/>
</dbReference>
<feature type="transmembrane region" description="Helical" evidence="7">
    <location>
        <begin position="109"/>
        <end position="134"/>
    </location>
</feature>
<keyword evidence="5 7" id="KW-1133">Transmembrane helix</keyword>
<comment type="caution">
    <text evidence="9">The sequence shown here is derived from an EMBL/GenBank/DDBJ whole genome shotgun (WGS) entry which is preliminary data.</text>
</comment>
<evidence type="ECO:0000256" key="4">
    <source>
        <dbReference type="ARBA" id="ARBA00022692"/>
    </source>
</evidence>
<comment type="similarity">
    <text evidence="7">Belongs to the binding-protein-dependent transport system permease family.</text>
</comment>
<keyword evidence="10" id="KW-1185">Reference proteome</keyword>
<keyword evidence="3" id="KW-1003">Cell membrane</keyword>
<dbReference type="PANTHER" id="PTHR43386:SF1">
    <property type="entry name" value="D,D-DIPEPTIDE TRANSPORT SYSTEM PERMEASE PROTEIN DDPC-RELATED"/>
    <property type="match status" value="1"/>
</dbReference>
<dbReference type="InterPro" id="IPR035906">
    <property type="entry name" value="MetI-like_sf"/>
</dbReference>
<dbReference type="Proteomes" id="UP000546257">
    <property type="component" value="Unassembled WGS sequence"/>
</dbReference>